<accession>A0A0E9RB35</accession>
<reference evidence="1" key="2">
    <citation type="journal article" date="2015" name="Fish Shellfish Immunol.">
        <title>Early steps in the European eel (Anguilla anguilla)-Vibrio vulnificus interaction in the gills: Role of the RtxA13 toxin.</title>
        <authorList>
            <person name="Callol A."/>
            <person name="Pajuelo D."/>
            <person name="Ebbesson L."/>
            <person name="Teles M."/>
            <person name="MacKenzie S."/>
            <person name="Amaro C."/>
        </authorList>
    </citation>
    <scope>NUCLEOTIDE SEQUENCE</scope>
</reference>
<evidence type="ECO:0000313" key="1">
    <source>
        <dbReference type="EMBL" id="JAH26002.1"/>
    </source>
</evidence>
<sequence length="82" mass="9490">MLYHLATDSQLLSLSKRATFFITWQQIDMLYHLGNRSISFFRKQQIHILYHLATGPHLLSLSNRSKYLTKIAVQIGLGLCEV</sequence>
<dbReference type="EMBL" id="GBXM01082575">
    <property type="protein sequence ID" value="JAH26002.1"/>
    <property type="molecule type" value="Transcribed_RNA"/>
</dbReference>
<dbReference type="AlphaFoldDB" id="A0A0E9RB35"/>
<protein>
    <submittedName>
        <fullName evidence="1">Uncharacterized protein</fullName>
    </submittedName>
</protein>
<proteinExistence type="predicted"/>
<organism evidence="1">
    <name type="scientific">Anguilla anguilla</name>
    <name type="common">European freshwater eel</name>
    <name type="synonym">Muraena anguilla</name>
    <dbReference type="NCBI Taxonomy" id="7936"/>
    <lineage>
        <taxon>Eukaryota</taxon>
        <taxon>Metazoa</taxon>
        <taxon>Chordata</taxon>
        <taxon>Craniata</taxon>
        <taxon>Vertebrata</taxon>
        <taxon>Euteleostomi</taxon>
        <taxon>Actinopterygii</taxon>
        <taxon>Neopterygii</taxon>
        <taxon>Teleostei</taxon>
        <taxon>Anguilliformes</taxon>
        <taxon>Anguillidae</taxon>
        <taxon>Anguilla</taxon>
    </lineage>
</organism>
<reference evidence="1" key="1">
    <citation type="submission" date="2014-11" db="EMBL/GenBank/DDBJ databases">
        <authorList>
            <person name="Amaro Gonzalez C."/>
        </authorList>
    </citation>
    <scope>NUCLEOTIDE SEQUENCE</scope>
</reference>
<name>A0A0E9RB35_ANGAN</name>